<dbReference type="RefSeq" id="WP_092894543.1">
    <property type="nucleotide sequence ID" value="NZ_FOKK01000001.1"/>
</dbReference>
<evidence type="ECO:0000313" key="3">
    <source>
        <dbReference type="EMBL" id="SFA81620.1"/>
    </source>
</evidence>
<dbReference type="InterPro" id="IPR025924">
    <property type="entry name" value="YHYH_dom"/>
</dbReference>
<evidence type="ECO:0000259" key="2">
    <source>
        <dbReference type="Pfam" id="PF14240"/>
    </source>
</evidence>
<sequence length="358" mass="38279">MKKAQVIILISLLICSVVWIASISRIDRIATENSGNVVEVDPALFLEGTTVTKVPCTLSDGTATDCYQIVAKGLPTDHEMGPWCPDNISDDAEAGGIWMKDGEVYDVDGAFIENMASFYNDDTWHMYDADGNIYKTETIEDCENAANPNVGEEYKNFCVECLPSYVANITQTYLIPVTPVMLDSPKYFGMGGGRPPADGAGPPLGERREGPPAGDRKAVGNRPTGGRPGPDLSGPSQRGIAFNGIVFDAPAPQDAILGAYTLAPFDDAGGHINLHAGYHYHAATGVSTKIDQADKHSAMIGYAMDGHGIYERLDAAGNEPSDLDECRGHTDEIRGYHYHVAAPGTNSFLPCLAGAYAK</sequence>
<dbReference type="STRING" id="237018.SAMN04489723_101460"/>
<feature type="domain" description="YHYH" evidence="2">
    <location>
        <begin position="234"/>
        <end position="313"/>
    </location>
</feature>
<evidence type="ECO:0000313" key="4">
    <source>
        <dbReference type="Proteomes" id="UP000198790"/>
    </source>
</evidence>
<accession>A0A1I0W090</accession>
<protein>
    <submittedName>
        <fullName evidence="3">YHYH protein</fullName>
    </submittedName>
</protein>
<feature type="region of interest" description="Disordered" evidence="1">
    <location>
        <begin position="191"/>
        <end position="235"/>
    </location>
</feature>
<feature type="compositionally biased region" description="Basic and acidic residues" evidence="1">
    <location>
        <begin position="205"/>
        <end position="218"/>
    </location>
</feature>
<organism evidence="3 4">
    <name type="scientific">Algoriphagus aquimarinus</name>
    <dbReference type="NCBI Taxonomy" id="237018"/>
    <lineage>
        <taxon>Bacteria</taxon>
        <taxon>Pseudomonadati</taxon>
        <taxon>Bacteroidota</taxon>
        <taxon>Cytophagia</taxon>
        <taxon>Cytophagales</taxon>
        <taxon>Cyclobacteriaceae</taxon>
        <taxon>Algoriphagus</taxon>
    </lineage>
</organism>
<reference evidence="3 4" key="1">
    <citation type="submission" date="2016-10" db="EMBL/GenBank/DDBJ databases">
        <authorList>
            <person name="de Groot N.N."/>
        </authorList>
    </citation>
    <scope>NUCLEOTIDE SEQUENCE [LARGE SCALE GENOMIC DNA]</scope>
    <source>
        <strain evidence="3 4">DSM 23399</strain>
    </source>
</reference>
<dbReference type="AlphaFoldDB" id="A0A1I0W090"/>
<dbReference type="Proteomes" id="UP000198790">
    <property type="component" value="Unassembled WGS sequence"/>
</dbReference>
<proteinExistence type="predicted"/>
<dbReference type="EMBL" id="FOKK01000001">
    <property type="protein sequence ID" value="SFA81620.1"/>
    <property type="molecule type" value="Genomic_DNA"/>
</dbReference>
<feature type="compositionally biased region" description="Low complexity" evidence="1">
    <location>
        <begin position="195"/>
        <end position="204"/>
    </location>
</feature>
<dbReference type="Pfam" id="PF14240">
    <property type="entry name" value="YHYH"/>
    <property type="match status" value="1"/>
</dbReference>
<gene>
    <name evidence="3" type="ORF">SAMN04489723_101460</name>
</gene>
<evidence type="ECO:0000256" key="1">
    <source>
        <dbReference type="SAM" id="MobiDB-lite"/>
    </source>
</evidence>
<dbReference type="OrthoDB" id="9796530at2"/>
<keyword evidence="4" id="KW-1185">Reference proteome</keyword>
<name>A0A1I0W090_9BACT</name>